<dbReference type="EMBL" id="BAAAXZ010000029">
    <property type="protein sequence ID" value="GAA2914345.1"/>
    <property type="molecule type" value="Genomic_DNA"/>
</dbReference>
<keyword evidence="2 9" id="KW-0378">Hydrolase</keyword>
<dbReference type="PANTHER" id="PTHR34876">
    <property type="match status" value="1"/>
</dbReference>
<keyword evidence="3 9" id="KW-0136">Cellulose degradation</keyword>
<comment type="similarity">
    <text evidence="9">Belongs to the glycosyl hydrolase family 6.</text>
</comment>
<evidence type="ECO:0000256" key="8">
    <source>
        <dbReference type="PROSITE-ProRule" id="PRU10056"/>
    </source>
</evidence>
<keyword evidence="6 9" id="KW-0326">Glycosidase</keyword>
<keyword evidence="5 9" id="KW-0119">Carbohydrate metabolism</keyword>
<protein>
    <recommendedName>
        <fullName evidence="9">Glucanase</fullName>
        <ecNumber evidence="9">3.2.1.-</ecNumber>
    </recommendedName>
</protein>
<evidence type="ECO:0000256" key="10">
    <source>
        <dbReference type="SAM" id="MobiDB-lite"/>
    </source>
</evidence>
<evidence type="ECO:0000256" key="2">
    <source>
        <dbReference type="ARBA" id="ARBA00022801"/>
    </source>
</evidence>
<feature type="compositionally biased region" description="Pro residues" evidence="10">
    <location>
        <begin position="355"/>
        <end position="382"/>
    </location>
</feature>
<dbReference type="PANTHER" id="PTHR34876:SF4">
    <property type="entry name" value="1,4-BETA-D-GLUCAN CELLOBIOHYDROLASE C-RELATED"/>
    <property type="match status" value="1"/>
</dbReference>
<dbReference type="PROSITE" id="PS00655">
    <property type="entry name" value="GLYCOSYL_HYDROL_F6_1"/>
    <property type="match status" value="1"/>
</dbReference>
<dbReference type="InterPro" id="IPR001524">
    <property type="entry name" value="Glyco_hydro_6_CS"/>
</dbReference>
<feature type="region of interest" description="Disordered" evidence="10">
    <location>
        <begin position="343"/>
        <end position="397"/>
    </location>
</feature>
<evidence type="ECO:0000256" key="7">
    <source>
        <dbReference type="ARBA" id="ARBA00023326"/>
    </source>
</evidence>
<accession>A0ABN3WGV8</accession>
<dbReference type="Pfam" id="PF01341">
    <property type="entry name" value="Glyco_hydro_6"/>
    <property type="match status" value="1"/>
</dbReference>
<evidence type="ECO:0000313" key="11">
    <source>
        <dbReference type="EMBL" id="GAA2914345.1"/>
    </source>
</evidence>
<feature type="chain" id="PRO_5044976165" description="Glucanase" evidence="9">
    <location>
        <begin position="33"/>
        <end position="397"/>
    </location>
</feature>
<evidence type="ECO:0000313" key="12">
    <source>
        <dbReference type="Proteomes" id="UP001501102"/>
    </source>
</evidence>
<evidence type="ECO:0000256" key="9">
    <source>
        <dbReference type="RuleBase" id="RU361186"/>
    </source>
</evidence>
<feature type="compositionally biased region" description="Low complexity" evidence="10">
    <location>
        <begin position="383"/>
        <end position="397"/>
    </location>
</feature>
<evidence type="ECO:0000256" key="5">
    <source>
        <dbReference type="ARBA" id="ARBA00023277"/>
    </source>
</evidence>
<dbReference type="InterPro" id="IPR036434">
    <property type="entry name" value="Beta_cellobiohydrolase_sf"/>
</dbReference>
<dbReference type="InterPro" id="IPR016288">
    <property type="entry name" value="Beta_cellobiohydrolase"/>
</dbReference>
<evidence type="ECO:0000256" key="4">
    <source>
        <dbReference type="ARBA" id="ARBA00023157"/>
    </source>
</evidence>
<dbReference type="Proteomes" id="UP001501102">
    <property type="component" value="Unassembled WGS sequence"/>
</dbReference>
<keyword evidence="7 9" id="KW-0624">Polysaccharide degradation</keyword>
<feature type="active site" evidence="8">
    <location>
        <position position="121"/>
    </location>
</feature>
<keyword evidence="4" id="KW-1015">Disulfide bond</keyword>
<dbReference type="PRINTS" id="PR00733">
    <property type="entry name" value="GLHYDRLASE6"/>
</dbReference>
<dbReference type="EC" id="3.2.1.-" evidence="9"/>
<dbReference type="Gene3D" id="3.20.20.40">
    <property type="entry name" value="1, 4-beta cellobiohydrolase"/>
    <property type="match status" value="1"/>
</dbReference>
<organism evidence="11 12">
    <name type="scientific">Streptomyces thioluteus</name>
    <dbReference type="NCBI Taxonomy" id="66431"/>
    <lineage>
        <taxon>Bacteria</taxon>
        <taxon>Bacillati</taxon>
        <taxon>Actinomycetota</taxon>
        <taxon>Actinomycetes</taxon>
        <taxon>Kitasatosporales</taxon>
        <taxon>Streptomycetaceae</taxon>
        <taxon>Streptomyces</taxon>
    </lineage>
</organism>
<evidence type="ECO:0000256" key="1">
    <source>
        <dbReference type="ARBA" id="ARBA00022729"/>
    </source>
</evidence>
<feature type="signal peptide" evidence="9">
    <location>
        <begin position="1"/>
        <end position="32"/>
    </location>
</feature>
<evidence type="ECO:0000256" key="3">
    <source>
        <dbReference type="ARBA" id="ARBA00023001"/>
    </source>
</evidence>
<sequence>MPRPRTARIFLGARRGVILLASAGTMCLPIFAVQADATDAGPNPPSPFWVEPLGRAARQAHVWRERGREDDADALHRISGQPTAVWLTGDDPHDQAEAVTRQAARTRRVPLLVAYNIPHRDCGLYSAGGAPDADAYRDWVARAAEGIGPRRAWVVLEPDAIAHLASGCVGPAEVARERPELLAEAVRTFKSLPRTSVYLDAGNAGWISDQRLLADLLRRSGVEEADGFALNVSNFHTTPVTREYGSRLSALLGGAHYIIDTSRNGNGPLPPSPGDGESWCNPPGRALGAPPTTVTGDPLVDALVWVKRPGESDGACRGAPPAGHWWAEYALGLATTAPTPVVERLPAQPAGPSAPAVPAPAVPAPAAPAAPAPATPPAPVPAQQPATPVAPARAPGA</sequence>
<name>A0ABN3WGV8_STRTU</name>
<dbReference type="SUPFAM" id="SSF51989">
    <property type="entry name" value="Glycosyl hydrolases family 6, cellulases"/>
    <property type="match status" value="1"/>
</dbReference>
<reference evidence="11 12" key="1">
    <citation type="journal article" date="2019" name="Int. J. Syst. Evol. Microbiol.">
        <title>The Global Catalogue of Microorganisms (GCM) 10K type strain sequencing project: providing services to taxonomists for standard genome sequencing and annotation.</title>
        <authorList>
            <consortium name="The Broad Institute Genomics Platform"/>
            <consortium name="The Broad Institute Genome Sequencing Center for Infectious Disease"/>
            <person name="Wu L."/>
            <person name="Ma J."/>
        </authorList>
    </citation>
    <scope>NUCLEOTIDE SEQUENCE [LARGE SCALE GENOMIC DNA]</scope>
    <source>
        <strain evidence="11 12">JCM 4087</strain>
    </source>
</reference>
<comment type="caution">
    <text evidence="11">The sequence shown here is derived from an EMBL/GenBank/DDBJ whole genome shotgun (WGS) entry which is preliminary data.</text>
</comment>
<gene>
    <name evidence="11" type="ORF">GCM10020221_07580</name>
</gene>
<proteinExistence type="inferred from homology"/>
<keyword evidence="1 9" id="KW-0732">Signal</keyword>
<evidence type="ECO:0000256" key="6">
    <source>
        <dbReference type="ARBA" id="ARBA00023295"/>
    </source>
</evidence>
<keyword evidence="12" id="KW-1185">Reference proteome</keyword>